<name>A0A1Z5KTC9_FISSO</name>
<proteinExistence type="predicted"/>
<protein>
    <submittedName>
        <fullName evidence="1">Uncharacterized protein</fullName>
    </submittedName>
</protein>
<sequence length="368" mass="43378">MLLLRRTSTSTSVNVVHDEERLIHKPDLVIDIITVGSMTRPQYQEAQQQTFGSHPSVRHFFRLNEYNDTEIDCHRNLTTEQVHAIRYRCSKGRKKYNTLQYFNRLFASPQYLEKKGNVAGWLCAQKRPIDGLYSIFRDYYAQQSLPDYLFLLDDDTYVQMPAVLDYLQQYDGAHVFAGCLSRVRWMNFSFPYGGWGTFFSHKTLELWRHRLYCQNTKTDFEEFACRRLQENQIGELHLFQDGMSLLELMYRYSADQPYLNFDQWNDVGFCLHSDTALAYFINFYRIAEHAATVPGGGHPRGPIMYYEEDRLLGYNGSVRFAGQQLYGSRKQKKECLHKNDTLCTHSSHLCHYITPQHMIDLFHEQQQL</sequence>
<comment type="caution">
    <text evidence="1">The sequence shown here is derived from an EMBL/GenBank/DDBJ whole genome shotgun (WGS) entry which is preliminary data.</text>
</comment>
<accession>A0A1Z5KTC9</accession>
<dbReference type="Proteomes" id="UP000198406">
    <property type="component" value="Unassembled WGS sequence"/>
</dbReference>
<gene>
    <name evidence="1" type="ORF">FisN_36Hh052</name>
</gene>
<dbReference type="Gene3D" id="3.90.550.50">
    <property type="match status" value="1"/>
</dbReference>
<evidence type="ECO:0000313" key="2">
    <source>
        <dbReference type="Proteomes" id="UP000198406"/>
    </source>
</evidence>
<reference evidence="1 2" key="1">
    <citation type="journal article" date="2015" name="Plant Cell">
        <title>Oil accumulation by the oleaginous diatom Fistulifera solaris as revealed by the genome and transcriptome.</title>
        <authorList>
            <person name="Tanaka T."/>
            <person name="Maeda Y."/>
            <person name="Veluchamy A."/>
            <person name="Tanaka M."/>
            <person name="Abida H."/>
            <person name="Marechal E."/>
            <person name="Bowler C."/>
            <person name="Muto M."/>
            <person name="Sunaga Y."/>
            <person name="Tanaka M."/>
            <person name="Yoshino T."/>
            <person name="Taniguchi T."/>
            <person name="Fukuda Y."/>
            <person name="Nemoto M."/>
            <person name="Matsumoto M."/>
            <person name="Wong P.S."/>
            <person name="Aburatani S."/>
            <person name="Fujibuchi W."/>
        </authorList>
    </citation>
    <scope>NUCLEOTIDE SEQUENCE [LARGE SCALE GENOMIC DNA]</scope>
    <source>
        <strain evidence="1 2">JPCC DA0580</strain>
    </source>
</reference>
<dbReference type="OrthoDB" id="47367at2759"/>
<dbReference type="EMBL" id="BDSP01000291">
    <property type="protein sequence ID" value="GAX29556.1"/>
    <property type="molecule type" value="Genomic_DNA"/>
</dbReference>
<dbReference type="AlphaFoldDB" id="A0A1Z5KTC9"/>
<evidence type="ECO:0000313" key="1">
    <source>
        <dbReference type="EMBL" id="GAX29556.1"/>
    </source>
</evidence>
<keyword evidence="2" id="KW-1185">Reference proteome</keyword>
<organism evidence="1 2">
    <name type="scientific">Fistulifera solaris</name>
    <name type="common">Oleaginous diatom</name>
    <dbReference type="NCBI Taxonomy" id="1519565"/>
    <lineage>
        <taxon>Eukaryota</taxon>
        <taxon>Sar</taxon>
        <taxon>Stramenopiles</taxon>
        <taxon>Ochrophyta</taxon>
        <taxon>Bacillariophyta</taxon>
        <taxon>Bacillariophyceae</taxon>
        <taxon>Bacillariophycidae</taxon>
        <taxon>Naviculales</taxon>
        <taxon>Naviculaceae</taxon>
        <taxon>Fistulifera</taxon>
    </lineage>
</organism>
<dbReference type="InParanoid" id="A0A1Z5KTC9"/>